<dbReference type="AlphaFoldDB" id="S6BNW0"/>
<dbReference type="PATRIC" id="fig|1245471.3.peg.5080"/>
<dbReference type="eggNOG" id="ENOG5031HDP">
    <property type="taxonomic scope" value="Bacteria"/>
</dbReference>
<keyword evidence="1" id="KW-0812">Transmembrane</keyword>
<reference evidence="2 3" key="1">
    <citation type="journal article" date="2013" name="Genome Announc.">
        <title>Complete Genome Sequence of the Carbazole Degrader Pseudomonas resinovorans Strain CA10 (NBRC 106553).</title>
        <authorList>
            <person name="Shintani M."/>
            <person name="Hosoyama A."/>
            <person name="Ohji S."/>
            <person name="Tsuchikane K."/>
            <person name="Takarada H."/>
            <person name="Yamazoe A."/>
            <person name="Fujita N."/>
            <person name="Nojiri H."/>
        </authorList>
    </citation>
    <scope>NUCLEOTIDE SEQUENCE [LARGE SCALE GENOMIC DNA]</scope>
    <source>
        <strain evidence="2 3">NBRC 106553</strain>
    </source>
</reference>
<evidence type="ECO:0000256" key="1">
    <source>
        <dbReference type="SAM" id="Phobius"/>
    </source>
</evidence>
<dbReference type="RefSeq" id="WP_016494872.1">
    <property type="nucleotide sequence ID" value="NC_021499.1"/>
</dbReference>
<keyword evidence="1" id="KW-0472">Membrane</keyword>
<sequence>MASDSSPASPRTRGEILVTGGWIALAIAIPISSLFSDDSFTLSTSLALLSLVTLCAAFACWPKLFITPINYKGLCDEVPRGSTIAMSVFVGLTVLRGVVELFA</sequence>
<proteinExistence type="predicted"/>
<evidence type="ECO:0000313" key="2">
    <source>
        <dbReference type="EMBL" id="BAN50744.1"/>
    </source>
</evidence>
<dbReference type="OrthoDB" id="6898728at2"/>
<feature type="transmembrane region" description="Helical" evidence="1">
    <location>
        <begin position="47"/>
        <end position="66"/>
    </location>
</feature>
<evidence type="ECO:0000313" key="3">
    <source>
        <dbReference type="Proteomes" id="UP000015503"/>
    </source>
</evidence>
<keyword evidence="3" id="KW-1185">Reference proteome</keyword>
<accession>S6BNW0</accession>
<gene>
    <name evidence="2" type="ORF">PCA10_50120</name>
</gene>
<dbReference type="KEGG" id="pre:PCA10_50120"/>
<dbReference type="EMBL" id="AP013068">
    <property type="protein sequence ID" value="BAN50744.1"/>
    <property type="molecule type" value="Genomic_DNA"/>
</dbReference>
<protein>
    <submittedName>
        <fullName evidence="2">Uncharacterized protein</fullName>
    </submittedName>
</protein>
<keyword evidence="1" id="KW-1133">Transmembrane helix</keyword>
<dbReference type="HOGENOM" id="CLU_2261404_0_0_6"/>
<dbReference type="Proteomes" id="UP000015503">
    <property type="component" value="Chromosome"/>
</dbReference>
<feature type="transmembrane region" description="Helical" evidence="1">
    <location>
        <begin position="16"/>
        <end position="35"/>
    </location>
</feature>
<organism evidence="2 3">
    <name type="scientific">Metapseudomonas resinovorans NBRC 106553</name>
    <dbReference type="NCBI Taxonomy" id="1245471"/>
    <lineage>
        <taxon>Bacteria</taxon>
        <taxon>Pseudomonadati</taxon>
        <taxon>Pseudomonadota</taxon>
        <taxon>Gammaproteobacteria</taxon>
        <taxon>Pseudomonadales</taxon>
        <taxon>Pseudomonadaceae</taxon>
        <taxon>Metapseudomonas</taxon>
    </lineage>
</organism>
<name>S6BNW0_METRE</name>